<dbReference type="EMBL" id="AACJKW010000001">
    <property type="protein sequence ID" value="EAK8192730.1"/>
    <property type="molecule type" value="Genomic_DNA"/>
</dbReference>
<dbReference type="SUPFAM" id="SSF52540">
    <property type="entry name" value="P-loop containing nucleoside triphosphate hydrolases"/>
    <property type="match status" value="1"/>
</dbReference>
<dbReference type="Proteomes" id="UP000358933">
    <property type="component" value="Unassembled WGS sequence"/>
</dbReference>
<dbReference type="InterPro" id="IPR051396">
    <property type="entry name" value="Bact_Antivir_Def_Nuclease"/>
</dbReference>
<comment type="caution">
    <text evidence="2">The sequence shown here is derived from an EMBL/GenBank/DDBJ whole genome shotgun (WGS) entry which is preliminary data.</text>
</comment>
<dbReference type="InterPro" id="IPR041685">
    <property type="entry name" value="AAA_GajA/Old/RecF-like"/>
</dbReference>
<evidence type="ECO:0000259" key="1">
    <source>
        <dbReference type="Pfam" id="PF13175"/>
    </source>
</evidence>
<dbReference type="InterPro" id="IPR027417">
    <property type="entry name" value="P-loop_NTPase"/>
</dbReference>
<gene>
    <name evidence="2" type="ORF">E7N58_00805</name>
</gene>
<reference evidence="2 3" key="1">
    <citation type="submission" date="2019-04" db="EMBL/GenBank/DDBJ databases">
        <authorList>
            <person name="Ashton P.M."/>
            <person name="Dallman T."/>
            <person name="Nair S."/>
            <person name="De Pinna E."/>
            <person name="Peters T."/>
            <person name="Grant K."/>
        </authorList>
    </citation>
    <scope>NUCLEOTIDE SEQUENCE [LARGE SCALE GENOMIC DNA]</scope>
    <source>
        <strain evidence="2 3">OXC2299</strain>
    </source>
</reference>
<dbReference type="RefSeq" id="WP_052775414.1">
    <property type="nucleotide sequence ID" value="NZ_CAJGWW010000009.1"/>
</dbReference>
<protein>
    <submittedName>
        <fullName evidence="2">ATP-binding protein</fullName>
    </submittedName>
</protein>
<name>A0A400SGY7_CAMJU</name>
<dbReference type="Pfam" id="PF13175">
    <property type="entry name" value="AAA_15"/>
    <property type="match status" value="1"/>
</dbReference>
<evidence type="ECO:0000313" key="3">
    <source>
        <dbReference type="Proteomes" id="UP000358933"/>
    </source>
</evidence>
<dbReference type="GO" id="GO:0005524">
    <property type="term" value="F:ATP binding"/>
    <property type="evidence" value="ECO:0007669"/>
    <property type="project" value="UniProtKB-KW"/>
</dbReference>
<keyword evidence="2" id="KW-0067">ATP-binding</keyword>
<evidence type="ECO:0000313" key="2">
    <source>
        <dbReference type="EMBL" id="EAK8192730.1"/>
    </source>
</evidence>
<organism evidence="2 3">
    <name type="scientific">Campylobacter jejuni</name>
    <dbReference type="NCBI Taxonomy" id="197"/>
    <lineage>
        <taxon>Bacteria</taxon>
        <taxon>Pseudomonadati</taxon>
        <taxon>Campylobacterota</taxon>
        <taxon>Epsilonproteobacteria</taxon>
        <taxon>Campylobacterales</taxon>
        <taxon>Campylobacteraceae</taxon>
        <taxon>Campylobacter</taxon>
    </lineage>
</organism>
<dbReference type="AlphaFoldDB" id="A0A400SGY7"/>
<proteinExistence type="predicted"/>
<accession>A0A400SGY7</accession>
<dbReference type="PANTHER" id="PTHR43581">
    <property type="entry name" value="ATP/GTP PHOSPHATASE"/>
    <property type="match status" value="1"/>
</dbReference>
<keyword evidence="2" id="KW-0547">Nucleotide-binding</keyword>
<dbReference type="Gene3D" id="3.40.50.300">
    <property type="entry name" value="P-loop containing nucleotide triphosphate hydrolases"/>
    <property type="match status" value="1"/>
</dbReference>
<sequence length="407" mass="47718">MQKIIIKNLGPIQEAKIILKPFIVIIGKSGSGKSVLLRTVSLLKWIYKHEWMQSFHDPKLLNSISQEKFNEYLKESMLDTYINTKTEIKLIDDKTPIIEIKNEDITIHQIKSKKPIGKIIFINDTRNFLPELFALPQQRKIKLSYHTDDMIANFIESVKNSKNFKLNIIKNITFTSEREANFDRYYLKYNDIKIPFEQSSSGEKSASILEIICNYFAYDYDIEQKSVKKIILENILNKFIINKNNLKEQYQRIEEEISERVDSLKFLFSQKNKPSLDIFIEEPESNLFPINQKNMAYYLASLRNSKNKPNIIFSTHSPYILTSLNNILYASMVEQKLHDNKKNNIYEIINKKNIMDHKDLAAYKLENGKVELIIHKETGLIDAEYIDIASSEIMDDFYKIAELDDDK</sequence>
<dbReference type="PANTHER" id="PTHR43581:SF4">
    <property type="entry name" value="ATP_GTP PHOSPHATASE"/>
    <property type="match status" value="1"/>
</dbReference>
<feature type="domain" description="Endonuclease GajA/Old nuclease/RecF-like AAA" evidence="1">
    <location>
        <begin position="268"/>
        <end position="320"/>
    </location>
</feature>